<dbReference type="InterPro" id="IPR036152">
    <property type="entry name" value="Asp/glu_Ase-like_sf"/>
</dbReference>
<proteinExistence type="predicted"/>
<protein>
    <recommendedName>
        <fullName evidence="1">Asparaginase/glutaminase C-terminal domain-containing protein</fullName>
    </recommendedName>
</protein>
<gene>
    <name evidence="2" type="ORF">GCM10023196_106960</name>
</gene>
<dbReference type="Proteomes" id="UP001501442">
    <property type="component" value="Unassembled WGS sequence"/>
</dbReference>
<accession>A0ABP8UYP8</accession>
<feature type="domain" description="Asparaginase/glutaminase C-terminal" evidence="1">
    <location>
        <begin position="6"/>
        <end position="108"/>
    </location>
</feature>
<dbReference type="PROSITE" id="PS51732">
    <property type="entry name" value="ASN_GLN_ASE_3"/>
    <property type="match status" value="1"/>
</dbReference>
<comment type="caution">
    <text evidence="2">The sequence shown here is derived from an EMBL/GenBank/DDBJ whole genome shotgun (WGS) entry which is preliminary data.</text>
</comment>
<keyword evidence="3" id="KW-1185">Reference proteome</keyword>
<evidence type="ECO:0000259" key="1">
    <source>
        <dbReference type="Pfam" id="PF17763"/>
    </source>
</evidence>
<dbReference type="PIRSF" id="PIRSF500176">
    <property type="entry name" value="L_ASNase"/>
    <property type="match status" value="1"/>
</dbReference>
<dbReference type="InterPro" id="IPR027473">
    <property type="entry name" value="L-asparaginase_C"/>
</dbReference>
<evidence type="ECO:0000313" key="3">
    <source>
        <dbReference type="Proteomes" id="UP001501442"/>
    </source>
</evidence>
<dbReference type="SUPFAM" id="SSF53774">
    <property type="entry name" value="Glutaminase/Asparaginase"/>
    <property type="match status" value="1"/>
</dbReference>
<dbReference type="EMBL" id="BAABHK010000034">
    <property type="protein sequence ID" value="GAA4640633.1"/>
    <property type="molecule type" value="Genomic_DNA"/>
</dbReference>
<organism evidence="2 3">
    <name type="scientific">Actinoallomurus vinaceus</name>
    <dbReference type="NCBI Taxonomy" id="1080074"/>
    <lineage>
        <taxon>Bacteria</taxon>
        <taxon>Bacillati</taxon>
        <taxon>Actinomycetota</taxon>
        <taxon>Actinomycetes</taxon>
        <taxon>Streptosporangiales</taxon>
        <taxon>Thermomonosporaceae</taxon>
        <taxon>Actinoallomurus</taxon>
    </lineage>
</organism>
<dbReference type="PANTHER" id="PTHR11707:SF28">
    <property type="entry name" value="60 KDA LYSOPHOSPHOLIPASE"/>
    <property type="match status" value="1"/>
</dbReference>
<dbReference type="PIRSF" id="PIRSF001220">
    <property type="entry name" value="L-ASNase_gatD"/>
    <property type="match status" value="1"/>
</dbReference>
<reference evidence="3" key="1">
    <citation type="journal article" date="2019" name="Int. J. Syst. Evol. Microbiol.">
        <title>The Global Catalogue of Microorganisms (GCM) 10K type strain sequencing project: providing services to taxonomists for standard genome sequencing and annotation.</title>
        <authorList>
            <consortium name="The Broad Institute Genomics Platform"/>
            <consortium name="The Broad Institute Genome Sequencing Center for Infectious Disease"/>
            <person name="Wu L."/>
            <person name="Ma J."/>
        </authorList>
    </citation>
    <scope>NUCLEOTIDE SEQUENCE [LARGE SCALE GENOMIC DNA]</scope>
    <source>
        <strain evidence="3">JCM 17939</strain>
    </source>
</reference>
<dbReference type="PANTHER" id="PTHR11707">
    <property type="entry name" value="L-ASPARAGINASE"/>
    <property type="match status" value="1"/>
</dbReference>
<evidence type="ECO:0000313" key="2">
    <source>
        <dbReference type="EMBL" id="GAA4640633.1"/>
    </source>
</evidence>
<sequence length="122" mass="12371">MVFDGVALYAGADTALLTAAAEAGARGVVLAAFGTGNATPAITAAVADLIERGVPVLVCSRVPNGPTAPLYAGRGGSDLARARALFGGDLSPWQGRLLLAAAIATRPDDPARAVRQALEYRR</sequence>
<dbReference type="Pfam" id="PF17763">
    <property type="entry name" value="Asparaginase_C"/>
    <property type="match status" value="1"/>
</dbReference>
<name>A0ABP8UYP8_9ACTN</name>
<dbReference type="Gene3D" id="3.40.50.40">
    <property type="match status" value="1"/>
</dbReference>
<dbReference type="InterPro" id="IPR040919">
    <property type="entry name" value="Asparaginase_C"/>
</dbReference>
<dbReference type="InterPro" id="IPR006034">
    <property type="entry name" value="Asparaginase/glutaminase-like"/>
</dbReference>